<dbReference type="PANTHER" id="PTHR11008:SF32">
    <property type="entry name" value="CIRCADIAN CLOCK-CONTROLLED PROTEIN DAYWAKE-RELATED"/>
    <property type="match status" value="1"/>
</dbReference>
<dbReference type="EMBL" id="GBRD01004325">
    <property type="protein sequence ID" value="JAG61496.1"/>
    <property type="molecule type" value="Transcribed_RNA"/>
</dbReference>
<dbReference type="Gene3D" id="3.15.10.30">
    <property type="entry name" value="Haemolymph juvenile hormone binding protein"/>
    <property type="match status" value="1"/>
</dbReference>
<sequence>LGRSPAGFPTTRTRRSIMSVAHALVALAVCTAATGFVFPASWKTCKWTDAKANDCLKTSVTAAIKTLKNGNDELGVEPIDPMHIDALSIEQGASSVVTIRLNFKNLKMMGMSSVIIDRAIPDLKKNKLVLDYHLTEPLRLEGDYTSKGRILLIPINGVGKSTLLLDNFKGSTTLNLKRVTRGGEEFLEVSNSDIIINTSRLHLDFKRNDPREEAFSKNLNVFLNSNWQDLLEDLKPAISRAFSNTFKTTANRIFSKFPLKELSPA</sequence>
<dbReference type="SMART" id="SM00700">
    <property type="entry name" value="JHBP"/>
    <property type="match status" value="1"/>
</dbReference>
<feature type="non-terminal residue" evidence="5">
    <location>
        <position position="1"/>
    </location>
</feature>
<dbReference type="GO" id="GO:0007623">
    <property type="term" value="P:circadian rhythm"/>
    <property type="evidence" value="ECO:0007669"/>
    <property type="project" value="UniProtKB-ARBA"/>
</dbReference>
<dbReference type="AlphaFoldDB" id="A0A0K8SY59"/>
<comment type="similarity">
    <text evidence="3">Belongs to the TO family.</text>
</comment>
<feature type="transmembrane region" description="Helical" evidence="4">
    <location>
        <begin position="20"/>
        <end position="42"/>
    </location>
</feature>
<keyword evidence="2" id="KW-0090">Biological rhythms</keyword>
<dbReference type="FunFam" id="3.15.10.30:FF:000001">
    <property type="entry name" value="Takeout-like protein 1"/>
    <property type="match status" value="1"/>
</dbReference>
<name>A0A0K8SY59_LYGHE</name>
<evidence type="ECO:0000256" key="2">
    <source>
        <dbReference type="ARBA" id="ARBA00023108"/>
    </source>
</evidence>
<keyword evidence="4" id="KW-0812">Transmembrane</keyword>
<dbReference type="InterPro" id="IPR010562">
    <property type="entry name" value="Haemolymph_juvenile_hormone-bd"/>
</dbReference>
<keyword evidence="1" id="KW-0732">Signal</keyword>
<keyword evidence="4" id="KW-0472">Membrane</keyword>
<organism evidence="5">
    <name type="scientific">Lygus hesperus</name>
    <name type="common">Western plant bug</name>
    <dbReference type="NCBI Taxonomy" id="30085"/>
    <lineage>
        <taxon>Eukaryota</taxon>
        <taxon>Metazoa</taxon>
        <taxon>Ecdysozoa</taxon>
        <taxon>Arthropoda</taxon>
        <taxon>Hexapoda</taxon>
        <taxon>Insecta</taxon>
        <taxon>Pterygota</taxon>
        <taxon>Neoptera</taxon>
        <taxon>Paraneoptera</taxon>
        <taxon>Hemiptera</taxon>
        <taxon>Heteroptera</taxon>
        <taxon>Panheteroptera</taxon>
        <taxon>Cimicomorpha</taxon>
        <taxon>Miridae</taxon>
        <taxon>Mirini</taxon>
        <taxon>Lygus</taxon>
    </lineage>
</organism>
<proteinExistence type="inferred from homology"/>
<dbReference type="EMBL" id="GBRD01007593">
    <property type="protein sequence ID" value="JAG58228.1"/>
    <property type="molecule type" value="Transcribed_RNA"/>
</dbReference>
<evidence type="ECO:0000313" key="5">
    <source>
        <dbReference type="EMBL" id="JAG58228.1"/>
    </source>
</evidence>
<dbReference type="PANTHER" id="PTHR11008">
    <property type="entry name" value="PROTEIN TAKEOUT-LIKE PROTEIN"/>
    <property type="match status" value="1"/>
</dbReference>
<evidence type="ECO:0000256" key="1">
    <source>
        <dbReference type="ARBA" id="ARBA00022729"/>
    </source>
</evidence>
<keyword evidence="4" id="KW-1133">Transmembrane helix</keyword>
<accession>A0A0K8SY59</accession>
<dbReference type="Pfam" id="PF06585">
    <property type="entry name" value="JHBP"/>
    <property type="match status" value="1"/>
</dbReference>
<evidence type="ECO:0000256" key="3">
    <source>
        <dbReference type="ARBA" id="ARBA00060902"/>
    </source>
</evidence>
<evidence type="ECO:0008006" key="6">
    <source>
        <dbReference type="Google" id="ProtNLM"/>
    </source>
</evidence>
<protein>
    <recommendedName>
        <fullName evidence="6">Protein takeout</fullName>
    </recommendedName>
</protein>
<reference evidence="5" key="1">
    <citation type="submission" date="2014-09" db="EMBL/GenBank/DDBJ databases">
        <authorList>
            <person name="Magalhaes I.L.F."/>
            <person name="Oliveira U."/>
            <person name="Santos F.R."/>
            <person name="Vidigal T.H.D.A."/>
            <person name="Brescovit A.D."/>
            <person name="Santos A.J."/>
        </authorList>
    </citation>
    <scope>NUCLEOTIDE SEQUENCE</scope>
</reference>
<dbReference type="InterPro" id="IPR038606">
    <property type="entry name" value="To_sf"/>
</dbReference>
<evidence type="ECO:0000256" key="4">
    <source>
        <dbReference type="SAM" id="Phobius"/>
    </source>
</evidence>
<dbReference type="GO" id="GO:0005615">
    <property type="term" value="C:extracellular space"/>
    <property type="evidence" value="ECO:0007669"/>
    <property type="project" value="TreeGrafter"/>
</dbReference>